<dbReference type="GO" id="GO:0006865">
    <property type="term" value="P:amino acid transport"/>
    <property type="evidence" value="ECO:0007669"/>
    <property type="project" value="TreeGrafter"/>
</dbReference>
<accession>A0A2I7HZQ1</accession>
<evidence type="ECO:0000256" key="2">
    <source>
        <dbReference type="ARBA" id="ARBA00022448"/>
    </source>
</evidence>
<dbReference type="InterPro" id="IPR051455">
    <property type="entry name" value="Bact_solute-bind_prot3"/>
</dbReference>
<dbReference type="PANTHER" id="PTHR30085:SF7">
    <property type="entry name" value="AMINO-ACID ABC TRANSPORTER-BINDING PROTEIN YHDW-RELATED"/>
    <property type="match status" value="1"/>
</dbReference>
<comment type="similarity">
    <text evidence="1">Belongs to the bacterial solute-binding protein 3 family.</text>
</comment>
<dbReference type="InterPro" id="IPR001638">
    <property type="entry name" value="Solute-binding_3/MltF_N"/>
</dbReference>
<evidence type="ECO:0000256" key="3">
    <source>
        <dbReference type="ARBA" id="ARBA00022729"/>
    </source>
</evidence>
<keyword evidence="2" id="KW-0813">Transport</keyword>
<dbReference type="Gene3D" id="3.40.190.10">
    <property type="entry name" value="Periplasmic binding protein-like II"/>
    <property type="match status" value="2"/>
</dbReference>
<dbReference type="RefSeq" id="WP_014875463.1">
    <property type="nucleotide sequence ID" value="NZ_CP010629.1"/>
</dbReference>
<dbReference type="SUPFAM" id="SSF53850">
    <property type="entry name" value="Periplasmic binding protein-like II"/>
    <property type="match status" value="1"/>
</dbReference>
<sequence precursor="true">MKNLFSMLSCAAMAAGGLSIAAPAAAQSTLETVKTRGHLNCQVGPPRAGFYQLLESGDWEGSDVAVCRAMAAAIFGDPNKVEFQSVSASVRFTSLANGESDVLSRTATWTVGRDAALGIDFTAPVFHDGQGFLVRKDSGIKSAFDLTGATVCVITGHTSEATLQDFSRANNLDIQAVAFDDSAIVNETYLNGGCDAITTDKGVLASEARGFPDPSEHVVLPEILSKEPLTPAVRNGDNQWGDIVQWTVFALINAEELGITQANVEEIAANPPNPLVARFLGAEGELNTGLGLPKDWVVHAIKAVGNYGEIYEHYLGDGRPEALGIPRAGSANALWTEGGLMFSPPFR</sequence>
<protein>
    <submittedName>
        <fullName evidence="4">General L-amino acid-binding periplasmic protein AapJ</fullName>
    </submittedName>
</protein>
<name>A0A2I7HZQ1_9RHOB</name>
<dbReference type="CDD" id="cd13692">
    <property type="entry name" value="PBP2_BztA"/>
    <property type="match status" value="1"/>
</dbReference>
<reference evidence="4 5" key="2">
    <citation type="journal article" date="2017" name="Genome Biol. Evol.">
        <title>Trajectories and Drivers of Genome Evolution in Surface-Associated Marine Phaeobacter.</title>
        <authorList>
            <person name="Freese H.M."/>
            <person name="Sikorski J."/>
            <person name="Bunk B."/>
            <person name="Scheuner C."/>
            <person name="Meier-Kolthoff J.P."/>
            <person name="Sproer C."/>
            <person name="Gram L."/>
            <person name="Overmann J."/>
        </authorList>
    </citation>
    <scope>NUCLEOTIDE SEQUENCE [LARGE SCALE GENOMIC DNA]</scope>
    <source>
        <strain evidence="4 5">P88</strain>
    </source>
</reference>
<reference evidence="4 5" key="1">
    <citation type="journal article" date="2017" name="Front. Microbiol.">
        <title>Phaeobacter piscinae sp. nov., a species of the Roseobacter group and potential aquaculture probiont.</title>
        <authorList>
            <person name="Sonnenschein E.C."/>
            <person name="Phippen C.B.W."/>
            <person name="Nielsen K.F."/>
            <person name="Mateiu R.V."/>
            <person name="Melchiorsen J."/>
            <person name="Gram L."/>
            <person name="Overmann J."/>
            <person name="Freese H.M."/>
        </authorList>
    </citation>
    <scope>NUCLEOTIDE SEQUENCE [LARGE SCALE GENOMIC DNA]</scope>
    <source>
        <strain evidence="4 5">P88</strain>
    </source>
</reference>
<organism evidence="4 5">
    <name type="scientific">Phaeobacter inhibens</name>
    <dbReference type="NCBI Taxonomy" id="221822"/>
    <lineage>
        <taxon>Bacteria</taxon>
        <taxon>Pseudomonadati</taxon>
        <taxon>Pseudomonadota</taxon>
        <taxon>Alphaproteobacteria</taxon>
        <taxon>Rhodobacterales</taxon>
        <taxon>Roseobacteraceae</taxon>
        <taxon>Phaeobacter</taxon>
    </lineage>
</organism>
<keyword evidence="3" id="KW-0732">Signal</keyword>
<proteinExistence type="inferred from homology"/>
<evidence type="ECO:0000256" key="1">
    <source>
        <dbReference type="ARBA" id="ARBA00010333"/>
    </source>
</evidence>
<dbReference type="EMBL" id="CP010725">
    <property type="protein sequence ID" value="AUQ99898.1"/>
    <property type="molecule type" value="Genomic_DNA"/>
</dbReference>
<dbReference type="Proteomes" id="UP000236447">
    <property type="component" value="Chromosome"/>
</dbReference>
<dbReference type="SMART" id="SM00062">
    <property type="entry name" value="PBPb"/>
    <property type="match status" value="1"/>
</dbReference>
<evidence type="ECO:0000313" key="4">
    <source>
        <dbReference type="EMBL" id="AUQ99898.1"/>
    </source>
</evidence>
<gene>
    <name evidence="4" type="primary">aapJ</name>
    <name evidence="4" type="ORF">PhaeoP88_02543</name>
</gene>
<dbReference type="Pfam" id="PF00497">
    <property type="entry name" value="SBP_bac_3"/>
    <property type="match status" value="1"/>
</dbReference>
<evidence type="ECO:0000313" key="5">
    <source>
        <dbReference type="Proteomes" id="UP000236447"/>
    </source>
</evidence>
<dbReference type="AlphaFoldDB" id="A0A2I7HZQ1"/>
<dbReference type="PANTHER" id="PTHR30085">
    <property type="entry name" value="AMINO ACID ABC TRANSPORTER PERMEASE"/>
    <property type="match status" value="1"/>
</dbReference>